<evidence type="ECO:0000256" key="1">
    <source>
        <dbReference type="SAM" id="MobiDB-lite"/>
    </source>
</evidence>
<dbReference type="AlphaFoldDB" id="S9QID9"/>
<gene>
    <name evidence="2" type="ORF">D187_001691</name>
</gene>
<sequence>MRPRLETFHPPCHTPWVTKAPPGSTSEPGGNTRPRRPRPNLLPKTPLELW</sequence>
<organism evidence="2 3">
    <name type="scientific">Cystobacter fuscus (strain ATCC 25194 / DSM 2262 / NBRC 100088 / M29)</name>
    <dbReference type="NCBI Taxonomy" id="1242864"/>
    <lineage>
        <taxon>Bacteria</taxon>
        <taxon>Pseudomonadati</taxon>
        <taxon>Myxococcota</taxon>
        <taxon>Myxococcia</taxon>
        <taxon>Myxococcales</taxon>
        <taxon>Cystobacterineae</taxon>
        <taxon>Archangiaceae</taxon>
        <taxon>Cystobacter</taxon>
    </lineage>
</organism>
<dbReference type="EMBL" id="ANAH02000011">
    <property type="protein sequence ID" value="EPX61039.1"/>
    <property type="molecule type" value="Genomic_DNA"/>
</dbReference>
<name>S9QID9_CYSF2</name>
<protein>
    <submittedName>
        <fullName evidence="2">Uncharacterized protein</fullName>
    </submittedName>
</protein>
<dbReference type="Proteomes" id="UP000011682">
    <property type="component" value="Unassembled WGS sequence"/>
</dbReference>
<accession>S9QID9</accession>
<feature type="compositionally biased region" description="Low complexity" evidence="1">
    <location>
        <begin position="39"/>
        <end position="50"/>
    </location>
</feature>
<keyword evidence="3" id="KW-1185">Reference proteome</keyword>
<feature type="region of interest" description="Disordered" evidence="1">
    <location>
        <begin position="1"/>
        <end position="50"/>
    </location>
</feature>
<comment type="caution">
    <text evidence="2">The sequence shown here is derived from an EMBL/GenBank/DDBJ whole genome shotgun (WGS) entry which is preliminary data.</text>
</comment>
<reference evidence="2" key="1">
    <citation type="submission" date="2013-05" db="EMBL/GenBank/DDBJ databases">
        <title>Genome assembly of Cystobacter fuscus DSM 2262.</title>
        <authorList>
            <person name="Sharma G."/>
            <person name="Khatri I."/>
            <person name="Kaur C."/>
            <person name="Mayilraj S."/>
            <person name="Subramanian S."/>
        </authorList>
    </citation>
    <scope>NUCLEOTIDE SEQUENCE [LARGE SCALE GENOMIC DNA]</scope>
    <source>
        <strain evidence="2">DSM 2262</strain>
    </source>
</reference>
<evidence type="ECO:0000313" key="3">
    <source>
        <dbReference type="Proteomes" id="UP000011682"/>
    </source>
</evidence>
<evidence type="ECO:0000313" key="2">
    <source>
        <dbReference type="EMBL" id="EPX61039.1"/>
    </source>
</evidence>
<proteinExistence type="predicted"/>